<comment type="subcellular location">
    <subcellularLocation>
        <location evidence="1">Membrane</location>
        <topology evidence="1">Single-pass membrane protein</topology>
    </subcellularLocation>
</comment>
<evidence type="ECO:0000256" key="7">
    <source>
        <dbReference type="SAM" id="Phobius"/>
    </source>
</evidence>
<comment type="similarity">
    <text evidence="2">Belongs to the TrbI/VirB10 family.</text>
</comment>
<dbReference type="Gene3D" id="2.40.128.260">
    <property type="entry name" value="Type IV secretion system, VirB10/TraB/TrbI"/>
    <property type="match status" value="1"/>
</dbReference>
<feature type="transmembrane region" description="Helical" evidence="7">
    <location>
        <begin position="65"/>
        <end position="86"/>
    </location>
</feature>
<evidence type="ECO:0000256" key="1">
    <source>
        <dbReference type="ARBA" id="ARBA00004167"/>
    </source>
</evidence>
<sequence length="432" mass="45508">MDISKHITAIKQLIISRLPKKRQAAGRDNSDDDTYDEQDEEDRQPGNISMTDGEKDKTLGINKQFVNIALVASGLIILVAFAYNIMDSGDGSSQQDNSQVQRNEQAADLDMAKKQIKETNYKDVQAQMQAANQQKTGNTGANGSRAAGNVQNMQPAGTQQQVPAIRAAQQPYSAPYMLPSALAQIDANASRNAPNQGGKQEPAEAQSKEAKELVDKFRSAIDFAIGGGGGSVADVANSGGNTASAHMASYAAGYSGPDGMMLQAGTIIPMMLYTGINTDNPGQVIAQVQSDVYDTATGSTLLIPMGTKAIGSYQAGAGTSDRVAITFSTLVFPNGGSYSIGDSMVAVDDQGYNGIRGNMNKHMDATIGRTLMNGVLSAGFTALSTIGANKANIDTSGLQSLLQSSTNIQPTVTVEPGYEFNIFVTRPISFSF</sequence>
<keyword evidence="4 7" id="KW-1133">Transmembrane helix</keyword>
<dbReference type="RefSeq" id="WP_154407420.1">
    <property type="nucleotide sequence ID" value="NZ_VUNR01000019.1"/>
</dbReference>
<dbReference type="CDD" id="cd16429">
    <property type="entry name" value="VirB10"/>
    <property type="match status" value="1"/>
</dbReference>
<dbReference type="Pfam" id="PF03743">
    <property type="entry name" value="TrbI"/>
    <property type="match status" value="1"/>
</dbReference>
<evidence type="ECO:0000256" key="3">
    <source>
        <dbReference type="ARBA" id="ARBA00022692"/>
    </source>
</evidence>
<keyword evidence="9" id="KW-1185">Reference proteome</keyword>
<keyword evidence="5 7" id="KW-0472">Membrane</keyword>
<feature type="compositionally biased region" description="Acidic residues" evidence="6">
    <location>
        <begin position="30"/>
        <end position="42"/>
    </location>
</feature>
<dbReference type="GO" id="GO:0016020">
    <property type="term" value="C:membrane"/>
    <property type="evidence" value="ECO:0007669"/>
    <property type="project" value="UniProtKB-SubCell"/>
</dbReference>
<feature type="region of interest" description="Disordered" evidence="6">
    <location>
        <begin position="20"/>
        <end position="55"/>
    </location>
</feature>
<feature type="compositionally biased region" description="Polar residues" evidence="6">
    <location>
        <begin position="128"/>
        <end position="142"/>
    </location>
</feature>
<evidence type="ECO:0000256" key="5">
    <source>
        <dbReference type="ARBA" id="ARBA00023136"/>
    </source>
</evidence>
<evidence type="ECO:0000313" key="8">
    <source>
        <dbReference type="EMBL" id="MSU09248.1"/>
    </source>
</evidence>
<comment type="caution">
    <text evidence="8">The sequence shown here is derived from an EMBL/GenBank/DDBJ whole genome shotgun (WGS) entry which is preliminary data.</text>
</comment>
<feature type="region of interest" description="Disordered" evidence="6">
    <location>
        <begin position="189"/>
        <end position="211"/>
    </location>
</feature>
<dbReference type="GeneID" id="96779186"/>
<name>A0A6I2UCK8_9FIRM</name>
<organism evidence="8 9">
    <name type="scientific">Anaerovibrio slackiae</name>
    <dbReference type="NCBI Taxonomy" id="2652309"/>
    <lineage>
        <taxon>Bacteria</taxon>
        <taxon>Bacillati</taxon>
        <taxon>Bacillota</taxon>
        <taxon>Negativicutes</taxon>
        <taxon>Selenomonadales</taxon>
        <taxon>Selenomonadaceae</taxon>
        <taxon>Anaerovibrio</taxon>
    </lineage>
</organism>
<dbReference type="AlphaFoldDB" id="A0A6I2UCK8"/>
<proteinExistence type="inferred from homology"/>
<evidence type="ECO:0000256" key="6">
    <source>
        <dbReference type="SAM" id="MobiDB-lite"/>
    </source>
</evidence>
<evidence type="ECO:0000256" key="4">
    <source>
        <dbReference type="ARBA" id="ARBA00022989"/>
    </source>
</evidence>
<evidence type="ECO:0000313" key="9">
    <source>
        <dbReference type="Proteomes" id="UP000433181"/>
    </source>
</evidence>
<dbReference type="InterPro" id="IPR005498">
    <property type="entry name" value="T4SS_VirB10/TraB/TrbI"/>
</dbReference>
<dbReference type="EMBL" id="VUNR01000019">
    <property type="protein sequence ID" value="MSU09248.1"/>
    <property type="molecule type" value="Genomic_DNA"/>
</dbReference>
<feature type="region of interest" description="Disordered" evidence="6">
    <location>
        <begin position="128"/>
        <end position="147"/>
    </location>
</feature>
<keyword evidence="3 7" id="KW-0812">Transmembrane</keyword>
<feature type="compositionally biased region" description="Polar residues" evidence="6">
    <location>
        <begin position="189"/>
        <end position="198"/>
    </location>
</feature>
<dbReference type="InterPro" id="IPR042217">
    <property type="entry name" value="T4SS_VirB10/TrbI"/>
</dbReference>
<evidence type="ECO:0000256" key="2">
    <source>
        <dbReference type="ARBA" id="ARBA00010265"/>
    </source>
</evidence>
<gene>
    <name evidence="8" type="ORF">FYJ84_09650</name>
</gene>
<dbReference type="Proteomes" id="UP000433181">
    <property type="component" value="Unassembled WGS sequence"/>
</dbReference>
<accession>A0A6I2UCK8</accession>
<protein>
    <submittedName>
        <fullName evidence="8">TrbI/VirB10 family protein</fullName>
    </submittedName>
</protein>
<reference evidence="8 9" key="1">
    <citation type="submission" date="2019-08" db="EMBL/GenBank/DDBJ databases">
        <title>In-depth cultivation of the pig gut microbiome towards novel bacterial diversity and tailored functional studies.</title>
        <authorList>
            <person name="Wylensek D."/>
            <person name="Hitch T.C.A."/>
            <person name="Clavel T."/>
        </authorList>
    </citation>
    <scope>NUCLEOTIDE SEQUENCE [LARGE SCALE GENOMIC DNA]</scope>
    <source>
        <strain evidence="8 9">WCA-693-APC-5D-A</strain>
    </source>
</reference>